<sequence length="246" mass="26773">MLERLPDDFTAVVTGAGGGIGQAVVRCLLETSQVGRIVAVSRQPLAFGDDRVETLEADLTQEAGLVRLGERLDGAPLHLLFNTLGMLHDAARDIAPEKRLEELDADTLATLFHVNAITPALLLKAVLGSLKGQHPTLVASLSARVGSIEDNGFGGWYGYRASKAAHNMLLRTAAIELARYNKRAIVLCLHPGTTDTALSQPFQRRVPEGKLFSPEYVAERLLTVISERRPEESGTFWDWAGKPVPW</sequence>
<dbReference type="Pfam" id="PF00106">
    <property type="entry name" value="adh_short"/>
    <property type="match status" value="1"/>
</dbReference>
<dbReference type="SUPFAM" id="SSF51735">
    <property type="entry name" value="NAD(P)-binding Rossmann-fold domains"/>
    <property type="match status" value="1"/>
</dbReference>
<dbReference type="EMBL" id="CP159578">
    <property type="protein sequence ID" value="XCJ79983.1"/>
    <property type="molecule type" value="Genomic_DNA"/>
</dbReference>
<dbReference type="RefSeq" id="WP_353980837.1">
    <property type="nucleotide sequence ID" value="NZ_CP159578.1"/>
</dbReference>
<dbReference type="Gene3D" id="3.40.50.720">
    <property type="entry name" value="NAD(P)-binding Rossmann-like Domain"/>
    <property type="match status" value="1"/>
</dbReference>
<dbReference type="InterPro" id="IPR036291">
    <property type="entry name" value="NAD(P)-bd_dom_sf"/>
</dbReference>
<reference evidence="1" key="1">
    <citation type="submission" date="2024-06" db="EMBL/GenBank/DDBJ databases">
        <title>Complete genome of Salinicola endophyticus HNIBRBA4755.</title>
        <authorList>
            <person name="Shin S.Y."/>
            <person name="Kang H."/>
            <person name="Song J."/>
        </authorList>
    </citation>
    <scope>NUCLEOTIDE SEQUENCE</scope>
    <source>
        <strain evidence="1">HNIBRBA4755</strain>
    </source>
</reference>
<dbReference type="PRINTS" id="PR00081">
    <property type="entry name" value="GDHRDH"/>
</dbReference>
<organism evidence="1">
    <name type="scientific">Salinicola endophyticus</name>
    <dbReference type="NCBI Taxonomy" id="1949083"/>
    <lineage>
        <taxon>Bacteria</taxon>
        <taxon>Pseudomonadati</taxon>
        <taxon>Pseudomonadota</taxon>
        <taxon>Gammaproteobacteria</taxon>
        <taxon>Oceanospirillales</taxon>
        <taxon>Halomonadaceae</taxon>
        <taxon>Salinicola</taxon>
    </lineage>
</organism>
<dbReference type="PANTHER" id="PTHR43544:SF12">
    <property type="entry name" value="NAD(P)-BINDING ROSSMANN-FOLD SUPERFAMILY PROTEIN"/>
    <property type="match status" value="1"/>
</dbReference>
<dbReference type="PANTHER" id="PTHR43544">
    <property type="entry name" value="SHORT-CHAIN DEHYDROGENASE/REDUCTASE"/>
    <property type="match status" value="1"/>
</dbReference>
<gene>
    <name evidence="1" type="ORF">ABV408_02105</name>
</gene>
<protein>
    <submittedName>
        <fullName evidence="1">SDR family NAD(P)-dependent oxidoreductase</fullName>
    </submittedName>
</protein>
<dbReference type="InterPro" id="IPR002347">
    <property type="entry name" value="SDR_fam"/>
</dbReference>
<dbReference type="InterPro" id="IPR051468">
    <property type="entry name" value="Fungal_SecMetab_SDRs"/>
</dbReference>
<evidence type="ECO:0000313" key="1">
    <source>
        <dbReference type="EMBL" id="XCJ79983.1"/>
    </source>
</evidence>
<dbReference type="GO" id="GO:0005737">
    <property type="term" value="C:cytoplasm"/>
    <property type="evidence" value="ECO:0007669"/>
    <property type="project" value="TreeGrafter"/>
</dbReference>
<accession>A0AB74UFP3</accession>
<dbReference type="GO" id="GO:0016491">
    <property type="term" value="F:oxidoreductase activity"/>
    <property type="evidence" value="ECO:0007669"/>
    <property type="project" value="TreeGrafter"/>
</dbReference>
<name>A0AB74UFP3_9GAMM</name>
<dbReference type="CDD" id="cd05325">
    <property type="entry name" value="carb_red_sniffer_like_SDR_c"/>
    <property type="match status" value="1"/>
</dbReference>
<proteinExistence type="predicted"/>
<dbReference type="AlphaFoldDB" id="A0AB74UFP3"/>